<dbReference type="EMBL" id="KT970645">
    <property type="protein sequence ID" value="ALO79862.1"/>
    <property type="molecule type" value="Genomic_DNA"/>
</dbReference>
<keyword evidence="2" id="KW-1185">Reference proteome</keyword>
<proteinExistence type="predicted"/>
<dbReference type="Proteomes" id="UP000203057">
    <property type="component" value="Segment"/>
</dbReference>
<reference evidence="1 2" key="1">
    <citation type="submission" date="2015-10" db="EMBL/GenBank/DDBJ databases">
        <title>Whole Genome sequencing of Bacillus ACT Group Temperature Bacteriophages.</title>
        <authorList>
            <person name="Fouts D.E."/>
            <person name="Rasko D.A."/>
            <person name="Cer R.R."/>
            <person name="Jiang L."/>
            <person name="Fedorova N.B."/>
            <person name="Shvartsbeyn A."/>
            <person name="Read T.D."/>
            <person name="Gill S.R."/>
            <person name="Klumpp J."/>
            <person name="Calendar R."/>
        </authorList>
    </citation>
    <scope>NUCLEOTIDE SEQUENCE [LARGE SCALE GENOMIC DNA]</scope>
</reference>
<evidence type="ECO:0000313" key="1">
    <source>
        <dbReference type="EMBL" id="ALO79862.1"/>
    </source>
</evidence>
<protein>
    <submittedName>
        <fullName evidence="1">Uncharacterized protein</fullName>
    </submittedName>
</protein>
<evidence type="ECO:0000313" key="2">
    <source>
        <dbReference type="Proteomes" id="UP000203057"/>
    </source>
</evidence>
<name>A0A0S2MVB1_9CAUD</name>
<dbReference type="GeneID" id="26648633"/>
<organism evidence="1 2">
    <name type="scientific">Bacillus phage phi4J1</name>
    <dbReference type="NCBI Taxonomy" id="1643326"/>
    <lineage>
        <taxon>Viruses</taxon>
        <taxon>Duplodnaviria</taxon>
        <taxon>Heunggongvirae</taxon>
        <taxon>Uroviricota</taxon>
        <taxon>Caudoviricetes</taxon>
        <taxon>Rockvillevirus</taxon>
        <taxon>Rockvillevirus phi4J1</taxon>
    </lineage>
</organism>
<dbReference type="RefSeq" id="YP_009218154.1">
    <property type="nucleotide sequence ID" value="NC_029008.1"/>
</dbReference>
<accession>A0A0S2MVB1</accession>
<gene>
    <name evidence="1" type="ORF">XO28_0021</name>
</gene>
<dbReference type="KEGG" id="vg:26648633"/>
<sequence>MLFFDSALFVLIFLLHCCLGNVVLSKKSSPTYIFKNPLLYLEGDFFIFI</sequence>